<proteinExistence type="predicted"/>
<evidence type="ECO:0000259" key="1">
    <source>
        <dbReference type="Pfam" id="PF05585"/>
    </source>
</evidence>
<sequence>MAEILETFCEPVKEEIIRLVKKIPDFNYYSNDPKEIVQHYKAYIFTAESILVELQDAAQTMSVYEQQWTSHVMNLEGRARERERMLFEKMKINPYGFLERKKIAKRGIFELQANIKIAEQKIQEFTQQTDHSTVKSEQNPILANESTSHIEDEETVHATQQQQQLAEVPNDVLKKFCEEKEKSKSWNMNLLMKVLHRVLKLEKEVESFIKNSEEKRIEKANNPKMKSEAALEALNGDHSIFMFNKIEAANTDDYLRKMANSFFDIGSQKSYIDHKVAEDLKLMPGNISISYTTTFDAIESVRIESFETVLAVQTIKGLVNIKVNIVENLSETFPIMERLRKKNNSSEKINEFEKPDIIIGIDNFFKFFIDYETREDGLCKIHTTIGTIIAEERMETPEGNVMCPIFYHQKARLMEQKFDDVIDRQLKEINFKKSWEQMMNYEIDVLKRLASNIGLNVSYMKQYPWKEKAEQMVIKAAQKDISSEEIERWNLIKDDNGVWRKSCKIGNINELQQIYLPREHPIVMQIVLDIHGKIDHASCLLTMDEFRTKFWIDKGKGKIAEIIKYYCAPCLWWNRERWNKSPLRGWLVEWGYNPNIDLPVHVLHSQLLDEAILCQRNNSVTMNKLIENVDLWNFIIPCLMLVFWNAGKTALNPSKLCNLNEIIYYR</sequence>
<name>A0A0N5AZI8_9BILA</name>
<dbReference type="InterPro" id="IPR008737">
    <property type="entry name" value="DUF1758"/>
</dbReference>
<dbReference type="AlphaFoldDB" id="A0A0N5AZI8"/>
<reference evidence="3" key="1">
    <citation type="submission" date="2017-02" db="UniProtKB">
        <authorList>
            <consortium name="WormBaseParasite"/>
        </authorList>
    </citation>
    <scope>IDENTIFICATION</scope>
</reference>
<dbReference type="Proteomes" id="UP000046393">
    <property type="component" value="Unplaced"/>
</dbReference>
<dbReference type="Pfam" id="PF05585">
    <property type="entry name" value="DUF1758"/>
    <property type="match status" value="1"/>
</dbReference>
<dbReference type="WBParaSite" id="SMUV_0001041301-mRNA-1">
    <property type="protein sequence ID" value="SMUV_0001041301-mRNA-1"/>
    <property type="gene ID" value="SMUV_0001041301"/>
</dbReference>
<protein>
    <submittedName>
        <fullName evidence="3">DUF1758 domain-containing protein</fullName>
    </submittedName>
</protein>
<organism evidence="2 3">
    <name type="scientific">Syphacia muris</name>
    <dbReference type="NCBI Taxonomy" id="451379"/>
    <lineage>
        <taxon>Eukaryota</taxon>
        <taxon>Metazoa</taxon>
        <taxon>Ecdysozoa</taxon>
        <taxon>Nematoda</taxon>
        <taxon>Chromadorea</taxon>
        <taxon>Rhabditida</taxon>
        <taxon>Spirurina</taxon>
        <taxon>Oxyuridomorpha</taxon>
        <taxon>Oxyuroidea</taxon>
        <taxon>Oxyuridae</taxon>
        <taxon>Syphacia</taxon>
    </lineage>
</organism>
<keyword evidence="2" id="KW-1185">Reference proteome</keyword>
<evidence type="ECO:0000313" key="3">
    <source>
        <dbReference type="WBParaSite" id="SMUV_0001041301-mRNA-1"/>
    </source>
</evidence>
<accession>A0A0N5AZI8</accession>
<feature type="domain" description="DUF1758" evidence="1">
    <location>
        <begin position="256"/>
        <end position="396"/>
    </location>
</feature>
<evidence type="ECO:0000313" key="2">
    <source>
        <dbReference type="Proteomes" id="UP000046393"/>
    </source>
</evidence>